<gene>
    <name evidence="2" type="ORF">SCOCK_570035</name>
</gene>
<dbReference type="EMBL" id="CAJSLV010000089">
    <property type="protein sequence ID" value="CAG6397566.1"/>
    <property type="molecule type" value="Genomic_DNA"/>
</dbReference>
<comment type="caution">
    <text evidence="2">The sequence shown here is derived from an EMBL/GenBank/DDBJ whole genome shotgun (WGS) entry which is preliminary data.</text>
</comment>
<dbReference type="AlphaFoldDB" id="A0A9W4E165"/>
<sequence>MGHPNAMISAVLRGYDKRRGVIGLPGLWTASSAERYNLATVPITHAPWQSRRGAQPVSRQPAASPRTAAGPVVRRLRDKRRRFYEEGAS</sequence>
<protein>
    <submittedName>
        <fullName evidence="2">Uncharacterized protein</fullName>
    </submittedName>
</protein>
<evidence type="ECO:0000313" key="2">
    <source>
        <dbReference type="EMBL" id="CAG6397566.1"/>
    </source>
</evidence>
<feature type="region of interest" description="Disordered" evidence="1">
    <location>
        <begin position="47"/>
        <end position="77"/>
    </location>
</feature>
<evidence type="ECO:0000313" key="3">
    <source>
        <dbReference type="Proteomes" id="UP001152519"/>
    </source>
</evidence>
<organism evidence="2 3">
    <name type="scientific">Actinacidiphila cocklensis</name>
    <dbReference type="NCBI Taxonomy" id="887465"/>
    <lineage>
        <taxon>Bacteria</taxon>
        <taxon>Bacillati</taxon>
        <taxon>Actinomycetota</taxon>
        <taxon>Actinomycetes</taxon>
        <taxon>Kitasatosporales</taxon>
        <taxon>Streptomycetaceae</taxon>
        <taxon>Actinacidiphila</taxon>
    </lineage>
</organism>
<name>A0A9W4E165_9ACTN</name>
<proteinExistence type="predicted"/>
<accession>A0A9W4E165</accession>
<evidence type="ECO:0000256" key="1">
    <source>
        <dbReference type="SAM" id="MobiDB-lite"/>
    </source>
</evidence>
<dbReference type="Proteomes" id="UP001152519">
    <property type="component" value="Unassembled WGS sequence"/>
</dbReference>
<keyword evidence="3" id="KW-1185">Reference proteome</keyword>
<reference evidence="2" key="1">
    <citation type="submission" date="2021-05" db="EMBL/GenBank/DDBJ databases">
        <authorList>
            <person name="Arsene-Ploetze F."/>
        </authorList>
    </citation>
    <scope>NUCLEOTIDE SEQUENCE</scope>
    <source>
        <strain evidence="2">DSM 42138</strain>
    </source>
</reference>